<dbReference type="Proteomes" id="UP000001362">
    <property type="component" value="Chromosome"/>
</dbReference>
<dbReference type="KEGG" id="afr:AFE_1140"/>
<keyword evidence="4" id="KW-1185">Reference proteome</keyword>
<gene>
    <name evidence="3" type="ordered locus">AFE_1140</name>
</gene>
<reference evidence="3 4" key="1">
    <citation type="journal article" date="2008" name="BMC Genomics">
        <title>Acidithiobacillus ferrooxidans metabolism: from genome sequence to industrial applications.</title>
        <authorList>
            <person name="Valdes J."/>
            <person name="Pedroso I."/>
            <person name="Quatrini R."/>
            <person name="Dodson R.J."/>
            <person name="Tettelin H."/>
            <person name="Blake R.II."/>
            <person name="Eisen J.A."/>
            <person name="Holmes D.S."/>
        </authorList>
    </citation>
    <scope>NUCLEOTIDE SEQUENCE [LARGE SCALE GENOMIC DNA]</scope>
    <source>
        <strain evidence="4">ATCC 23270 / DSM 14882 / CIP 104768 / NCIMB 8455</strain>
    </source>
</reference>
<evidence type="ECO:0000256" key="1">
    <source>
        <dbReference type="SAM" id="MobiDB-lite"/>
    </source>
</evidence>
<protein>
    <submittedName>
        <fullName evidence="3">Conserved domain protein</fullName>
    </submittedName>
</protein>
<sequence length="102" mass="11313">MEGAQIAREKRESAAPPVADPVDLSCIQSPAMMAKARRIIQAITSGKSPYTAFRGKRLTSNRSIISVPLNNDYRILFRELPGGEKKPIKACTHETYNTKKPK</sequence>
<dbReference type="EMBL" id="CP001219">
    <property type="protein sequence ID" value="ACK78133.1"/>
    <property type="molecule type" value="Genomic_DNA"/>
</dbReference>
<proteinExistence type="predicted"/>
<dbReference type="InterPro" id="IPR056925">
    <property type="entry name" value="ParE-like"/>
</dbReference>
<name>B7J887_ACIF2</name>
<dbReference type="HOGENOM" id="CLU_2271272_0_0_6"/>
<evidence type="ECO:0000313" key="4">
    <source>
        <dbReference type="Proteomes" id="UP000001362"/>
    </source>
</evidence>
<feature type="region of interest" description="Disordered" evidence="1">
    <location>
        <begin position="1"/>
        <end position="21"/>
    </location>
</feature>
<evidence type="ECO:0000259" key="2">
    <source>
        <dbReference type="Pfam" id="PF24732"/>
    </source>
</evidence>
<feature type="domain" description="ParE-like toxin" evidence="2">
    <location>
        <begin position="31"/>
        <end position="97"/>
    </location>
</feature>
<dbReference type="Pfam" id="PF24732">
    <property type="entry name" value="ParE_like"/>
    <property type="match status" value="1"/>
</dbReference>
<evidence type="ECO:0000313" key="3">
    <source>
        <dbReference type="EMBL" id="ACK78133.1"/>
    </source>
</evidence>
<accession>B7J887</accession>
<dbReference type="PaxDb" id="243159-AFE_1140"/>
<organism evidence="3 4">
    <name type="scientific">Acidithiobacillus ferrooxidans (strain ATCC 23270 / DSM 14882 / CIP 104768 / NCIMB 8455)</name>
    <name type="common">Ferrobacillus ferrooxidans (strain ATCC 23270)</name>
    <dbReference type="NCBI Taxonomy" id="243159"/>
    <lineage>
        <taxon>Bacteria</taxon>
        <taxon>Pseudomonadati</taxon>
        <taxon>Pseudomonadota</taxon>
        <taxon>Acidithiobacillia</taxon>
        <taxon>Acidithiobacillales</taxon>
        <taxon>Acidithiobacillaceae</taxon>
        <taxon>Acidithiobacillus</taxon>
    </lineage>
</organism>
<dbReference type="eggNOG" id="ENOG5031NB3">
    <property type="taxonomic scope" value="Bacteria"/>
</dbReference>
<dbReference type="STRING" id="243159.AFE_1140"/>
<dbReference type="AlphaFoldDB" id="B7J887"/>